<dbReference type="PANTHER" id="PTHR24251:SF37">
    <property type="entry name" value="CUB DOMAIN-CONTAINING PROTEIN"/>
    <property type="match status" value="1"/>
</dbReference>
<evidence type="ECO:0000256" key="3">
    <source>
        <dbReference type="PROSITE-ProRule" id="PRU00059"/>
    </source>
</evidence>
<dbReference type="SUPFAM" id="SSF49854">
    <property type="entry name" value="Spermadhesin, CUB domain"/>
    <property type="match status" value="1"/>
</dbReference>
<dbReference type="InterPro" id="IPR000859">
    <property type="entry name" value="CUB_dom"/>
</dbReference>
<dbReference type="InterPro" id="IPR035914">
    <property type="entry name" value="Sperma_CUB_dom_sf"/>
</dbReference>
<keyword evidence="1" id="KW-0677">Repeat</keyword>
<organism evidence="5 6">
    <name type="scientific">Mytilus edulis</name>
    <name type="common">Blue mussel</name>
    <dbReference type="NCBI Taxonomy" id="6550"/>
    <lineage>
        <taxon>Eukaryota</taxon>
        <taxon>Metazoa</taxon>
        <taxon>Spiralia</taxon>
        <taxon>Lophotrochozoa</taxon>
        <taxon>Mollusca</taxon>
        <taxon>Bivalvia</taxon>
        <taxon>Autobranchia</taxon>
        <taxon>Pteriomorphia</taxon>
        <taxon>Mytilida</taxon>
        <taxon>Mytiloidea</taxon>
        <taxon>Mytilidae</taxon>
        <taxon>Mytilinae</taxon>
        <taxon>Mytilus</taxon>
    </lineage>
</organism>
<keyword evidence="2" id="KW-1015">Disulfide bond</keyword>
<dbReference type="CDD" id="cd00041">
    <property type="entry name" value="CUB"/>
    <property type="match status" value="1"/>
</dbReference>
<evidence type="ECO:0000313" key="5">
    <source>
        <dbReference type="EMBL" id="CAG2222737.1"/>
    </source>
</evidence>
<dbReference type="EMBL" id="CAJPWZ010001767">
    <property type="protein sequence ID" value="CAG2222737.1"/>
    <property type="molecule type" value="Genomic_DNA"/>
</dbReference>
<dbReference type="PANTHER" id="PTHR24251">
    <property type="entry name" value="OVOCHYMASE-RELATED"/>
    <property type="match status" value="1"/>
</dbReference>
<dbReference type="OrthoDB" id="5975444at2759"/>
<comment type="caution">
    <text evidence="3">Lacks conserved residue(s) required for the propagation of feature annotation.</text>
</comment>
<sequence length="211" mass="23971">MGEIETLVTTKPDVMSVISHIGPTMCTNKCKSLYGCNGVNFDRHHLTCELLRIHPTTDEMSSKNGSRIAALSSLQPINDPCWPNPCSKNNKCIVSIQNKPFCITTTDHETFMETIHSTNYPAEYPNNDFKSWSFTVEINFQLVLKFTAFNLETNCDFLKIYDKQGGTELYSLTGNYLPDDVWSTDSTFFIQFTTDHSYTFTGFSIDVYKTT</sequence>
<evidence type="ECO:0000256" key="1">
    <source>
        <dbReference type="ARBA" id="ARBA00022737"/>
    </source>
</evidence>
<dbReference type="SMART" id="SM00042">
    <property type="entry name" value="CUB"/>
    <property type="match status" value="1"/>
</dbReference>
<comment type="caution">
    <text evidence="5">The sequence shown here is derived from an EMBL/GenBank/DDBJ whole genome shotgun (WGS) entry which is preliminary data.</text>
</comment>
<dbReference type="Gene3D" id="2.60.120.290">
    <property type="entry name" value="Spermadhesin, CUB domain"/>
    <property type="match status" value="1"/>
</dbReference>
<proteinExistence type="predicted"/>
<evidence type="ECO:0000256" key="2">
    <source>
        <dbReference type="ARBA" id="ARBA00023157"/>
    </source>
</evidence>
<gene>
    <name evidence="5" type="ORF">MEDL_36147</name>
</gene>
<accession>A0A8S3SPK7</accession>
<dbReference type="AlphaFoldDB" id="A0A8S3SPK7"/>
<dbReference type="Proteomes" id="UP000683360">
    <property type="component" value="Unassembled WGS sequence"/>
</dbReference>
<evidence type="ECO:0000313" key="6">
    <source>
        <dbReference type="Proteomes" id="UP000683360"/>
    </source>
</evidence>
<keyword evidence="6" id="KW-1185">Reference proteome</keyword>
<dbReference type="PROSITE" id="PS01180">
    <property type="entry name" value="CUB"/>
    <property type="match status" value="1"/>
</dbReference>
<reference evidence="5" key="1">
    <citation type="submission" date="2021-03" db="EMBL/GenBank/DDBJ databases">
        <authorList>
            <person name="Bekaert M."/>
        </authorList>
    </citation>
    <scope>NUCLEOTIDE SEQUENCE</scope>
</reference>
<feature type="domain" description="CUB" evidence="4">
    <location>
        <begin position="102"/>
        <end position="210"/>
    </location>
</feature>
<protein>
    <submittedName>
        <fullName evidence="5">CSMD</fullName>
    </submittedName>
</protein>
<name>A0A8S3SPK7_MYTED</name>
<dbReference type="Pfam" id="PF00431">
    <property type="entry name" value="CUB"/>
    <property type="match status" value="1"/>
</dbReference>
<evidence type="ECO:0000259" key="4">
    <source>
        <dbReference type="PROSITE" id="PS01180"/>
    </source>
</evidence>